<feature type="compositionally biased region" description="Polar residues" evidence="1">
    <location>
        <begin position="255"/>
        <end position="264"/>
    </location>
</feature>
<keyword evidence="4" id="KW-1185">Reference proteome</keyword>
<name>A0A9N9AXZ5_9GLOM</name>
<feature type="transmembrane region" description="Helical" evidence="2">
    <location>
        <begin position="118"/>
        <end position="147"/>
    </location>
</feature>
<keyword evidence="2" id="KW-1133">Transmembrane helix</keyword>
<evidence type="ECO:0000313" key="4">
    <source>
        <dbReference type="Proteomes" id="UP000789342"/>
    </source>
</evidence>
<dbReference type="EMBL" id="CAJVPV010003157">
    <property type="protein sequence ID" value="CAG8544796.1"/>
    <property type="molecule type" value="Genomic_DNA"/>
</dbReference>
<organism evidence="3 4">
    <name type="scientific">Acaulospora morrowiae</name>
    <dbReference type="NCBI Taxonomy" id="94023"/>
    <lineage>
        <taxon>Eukaryota</taxon>
        <taxon>Fungi</taxon>
        <taxon>Fungi incertae sedis</taxon>
        <taxon>Mucoromycota</taxon>
        <taxon>Glomeromycotina</taxon>
        <taxon>Glomeromycetes</taxon>
        <taxon>Diversisporales</taxon>
        <taxon>Acaulosporaceae</taxon>
        <taxon>Acaulospora</taxon>
    </lineage>
</organism>
<keyword evidence="2" id="KW-0812">Transmembrane</keyword>
<feature type="compositionally biased region" description="Basic and acidic residues" evidence="1">
    <location>
        <begin position="242"/>
        <end position="254"/>
    </location>
</feature>
<sequence>MVASFMFFPLMVIPSVLAFYLWYALVKGDMTIEKRWIYYVSAAIWMYAAMHILVSLVGILGRRIVSDDVKNYAYLIPIMVVALFALAISCHSCLILWRRWRNHNYRQSRTTAIKLGHATRLFAFSFVYIVILLSKSISLMISLNFFVHYEKSLGALAFISDFVSASVGVFLFSVFGSSKRAAIFLPCCYYAPPASLVPLPLFNGEPIATVNDKITTARVVNYAPTPQTIEKGSDLSRLKSIKDSKTAEDERENTSVEPRSSTMSGDFKRKADNMKCKLKMSESDKGHKIVKSDSRNSLIVTISSTTEHFESQITNVDNTDDTLRCPEPVKKKMYDIRNIMIVGDENTGISTDDDYSFINFYLY</sequence>
<evidence type="ECO:0000256" key="1">
    <source>
        <dbReference type="SAM" id="MobiDB-lite"/>
    </source>
</evidence>
<evidence type="ECO:0000313" key="3">
    <source>
        <dbReference type="EMBL" id="CAG8544796.1"/>
    </source>
</evidence>
<proteinExistence type="predicted"/>
<keyword evidence="2" id="KW-0472">Membrane</keyword>
<dbReference type="OrthoDB" id="2405034at2759"/>
<feature type="transmembrane region" description="Helical" evidence="2">
    <location>
        <begin position="6"/>
        <end position="25"/>
    </location>
</feature>
<feature type="transmembrane region" description="Helical" evidence="2">
    <location>
        <begin position="153"/>
        <end position="175"/>
    </location>
</feature>
<reference evidence="3" key="1">
    <citation type="submission" date="2021-06" db="EMBL/GenBank/DDBJ databases">
        <authorList>
            <person name="Kallberg Y."/>
            <person name="Tangrot J."/>
            <person name="Rosling A."/>
        </authorList>
    </citation>
    <scope>NUCLEOTIDE SEQUENCE</scope>
    <source>
        <strain evidence="3">CL551</strain>
    </source>
</reference>
<feature type="region of interest" description="Disordered" evidence="1">
    <location>
        <begin position="242"/>
        <end position="266"/>
    </location>
</feature>
<feature type="transmembrane region" description="Helical" evidence="2">
    <location>
        <begin position="37"/>
        <end position="60"/>
    </location>
</feature>
<gene>
    <name evidence="3" type="ORF">AMORRO_LOCUS5298</name>
</gene>
<accession>A0A9N9AXZ5</accession>
<dbReference type="Proteomes" id="UP000789342">
    <property type="component" value="Unassembled WGS sequence"/>
</dbReference>
<evidence type="ECO:0000256" key="2">
    <source>
        <dbReference type="SAM" id="Phobius"/>
    </source>
</evidence>
<dbReference type="AlphaFoldDB" id="A0A9N9AXZ5"/>
<comment type="caution">
    <text evidence="3">The sequence shown here is derived from an EMBL/GenBank/DDBJ whole genome shotgun (WGS) entry which is preliminary data.</text>
</comment>
<protein>
    <submittedName>
        <fullName evidence="3">12003_t:CDS:1</fullName>
    </submittedName>
</protein>
<feature type="transmembrane region" description="Helical" evidence="2">
    <location>
        <begin position="72"/>
        <end position="97"/>
    </location>
</feature>